<keyword evidence="3" id="KW-0347">Helicase</keyword>
<protein>
    <submittedName>
        <fullName evidence="5">Uncharacterized protein</fullName>
    </submittedName>
</protein>
<evidence type="ECO:0000313" key="6">
    <source>
        <dbReference type="Proteomes" id="UP000811246"/>
    </source>
</evidence>
<comment type="caution">
    <text evidence="5">The sequence shown here is derived from an EMBL/GenBank/DDBJ whole genome shotgun (WGS) entry which is preliminary data.</text>
</comment>
<keyword evidence="2" id="KW-0378">Hydrolase</keyword>
<sequence length="395" mass="43277">MCLNSIENALRHDGTFISKEDQPLFVNSWGIEFWKCYSAGKDILETSGASSTVEQIAWMISIAADTIARKEKEGLSFASPFLLFLVPSQEKAAKVRSVCKPLKALGIHTVSIHPGASLDHQIQGLKSCEPEFLVSTPERLLELVMFKAIDISGVSLLVADGLESLSNGGNPDMMKSIRQSISGTPLTVVFNDCFNHASVPLVQNLLSGSIHRISLNDTITSLSSYIIQSVNVCASEDEKLSKGIQILDQAYGDKLLSQPLKVLYILVKDSKFGDMVTALKSKGYFISTGSSCTISNFKNSKMKNEVSMINMEQIKTTDLEEYDLVIIPNFLLPIDSYVHVLTRMARHTINGALYSFLTKANAAIAEPLTDILEQCGQAVPEALRDLCLTSSTREQ</sequence>
<dbReference type="PANTHER" id="PTHR47960">
    <property type="entry name" value="DEAD-BOX ATP-DEPENDENT RNA HELICASE 50"/>
    <property type="match status" value="1"/>
</dbReference>
<evidence type="ECO:0000256" key="3">
    <source>
        <dbReference type="ARBA" id="ARBA00022806"/>
    </source>
</evidence>
<dbReference type="GO" id="GO:0004386">
    <property type="term" value="F:helicase activity"/>
    <property type="evidence" value="ECO:0007669"/>
    <property type="project" value="UniProtKB-KW"/>
</dbReference>
<evidence type="ECO:0000313" key="5">
    <source>
        <dbReference type="EMBL" id="KAG6680323.1"/>
    </source>
</evidence>
<dbReference type="GO" id="GO:0016787">
    <property type="term" value="F:hydrolase activity"/>
    <property type="evidence" value="ECO:0007669"/>
    <property type="project" value="UniProtKB-KW"/>
</dbReference>
<dbReference type="AlphaFoldDB" id="A0A922DC55"/>
<dbReference type="InterPro" id="IPR027417">
    <property type="entry name" value="P-loop_NTPase"/>
</dbReference>
<keyword evidence="4" id="KW-0067">ATP-binding</keyword>
<proteinExistence type="predicted"/>
<reference evidence="5" key="1">
    <citation type="submission" date="2021-01" db="EMBL/GenBank/DDBJ databases">
        <authorList>
            <person name="Lovell J.T."/>
            <person name="Bentley N."/>
            <person name="Bhattarai G."/>
            <person name="Jenkins J.W."/>
            <person name="Sreedasyam A."/>
            <person name="Alarcon Y."/>
            <person name="Bock C."/>
            <person name="Boston L."/>
            <person name="Carlson J."/>
            <person name="Cervantes K."/>
            <person name="Clermont K."/>
            <person name="Krom N."/>
            <person name="Kubenka K."/>
            <person name="Mamidi S."/>
            <person name="Mattison C."/>
            <person name="Monteros M."/>
            <person name="Pisani C."/>
            <person name="Plott C."/>
            <person name="Rajasekar S."/>
            <person name="Rhein H.S."/>
            <person name="Rohla C."/>
            <person name="Song M."/>
            <person name="Hilaire R.S."/>
            <person name="Shu S."/>
            <person name="Wells L."/>
            <person name="Wang X."/>
            <person name="Webber J."/>
            <person name="Heerema R.J."/>
            <person name="Klein P."/>
            <person name="Conner P."/>
            <person name="Grauke L."/>
            <person name="Grimwood J."/>
            <person name="Schmutz J."/>
            <person name="Randall J.J."/>
        </authorList>
    </citation>
    <scope>NUCLEOTIDE SEQUENCE</scope>
    <source>
        <tissue evidence="5">Leaf</tissue>
    </source>
</reference>
<evidence type="ECO:0000256" key="4">
    <source>
        <dbReference type="ARBA" id="ARBA00022840"/>
    </source>
</evidence>
<dbReference type="Gene3D" id="3.40.50.300">
    <property type="entry name" value="P-loop containing nucleotide triphosphate hydrolases"/>
    <property type="match status" value="2"/>
</dbReference>
<organism evidence="5 6">
    <name type="scientific">Carya illinoinensis</name>
    <name type="common">Pecan</name>
    <dbReference type="NCBI Taxonomy" id="32201"/>
    <lineage>
        <taxon>Eukaryota</taxon>
        <taxon>Viridiplantae</taxon>
        <taxon>Streptophyta</taxon>
        <taxon>Embryophyta</taxon>
        <taxon>Tracheophyta</taxon>
        <taxon>Spermatophyta</taxon>
        <taxon>Magnoliopsida</taxon>
        <taxon>eudicotyledons</taxon>
        <taxon>Gunneridae</taxon>
        <taxon>Pentapetalae</taxon>
        <taxon>rosids</taxon>
        <taxon>fabids</taxon>
        <taxon>Fagales</taxon>
        <taxon>Juglandaceae</taxon>
        <taxon>Carya</taxon>
    </lineage>
</organism>
<name>A0A922DC55_CARIL</name>
<evidence type="ECO:0000256" key="1">
    <source>
        <dbReference type="ARBA" id="ARBA00022741"/>
    </source>
</evidence>
<evidence type="ECO:0000256" key="2">
    <source>
        <dbReference type="ARBA" id="ARBA00022801"/>
    </source>
</evidence>
<dbReference type="SUPFAM" id="SSF52540">
    <property type="entry name" value="P-loop containing nucleoside triphosphate hydrolases"/>
    <property type="match status" value="1"/>
</dbReference>
<gene>
    <name evidence="5" type="ORF">I3842_13G036100</name>
</gene>
<dbReference type="GO" id="GO:0005524">
    <property type="term" value="F:ATP binding"/>
    <property type="evidence" value="ECO:0007669"/>
    <property type="project" value="UniProtKB-KW"/>
</dbReference>
<dbReference type="EMBL" id="CM031837">
    <property type="protein sequence ID" value="KAG6680323.1"/>
    <property type="molecule type" value="Genomic_DNA"/>
</dbReference>
<accession>A0A922DC55</accession>
<keyword evidence="1" id="KW-0547">Nucleotide-binding</keyword>
<dbReference type="Proteomes" id="UP000811246">
    <property type="component" value="Chromosome 13"/>
</dbReference>